<dbReference type="InterPro" id="IPR011009">
    <property type="entry name" value="Kinase-like_dom_sf"/>
</dbReference>
<protein>
    <recommendedName>
        <fullName evidence="2">Protein kinase domain-containing protein</fullName>
    </recommendedName>
</protein>
<dbReference type="InterPro" id="IPR052396">
    <property type="entry name" value="Meiotic_Drive_Suppr_Kinase"/>
</dbReference>
<comment type="caution">
    <text evidence="3">The sequence shown here is derived from an EMBL/GenBank/DDBJ whole genome shotgun (WGS) entry which is preliminary data.</text>
</comment>
<dbReference type="EMBL" id="JADGJQ010000012">
    <property type="protein sequence ID" value="KAJ3181528.1"/>
    <property type="molecule type" value="Genomic_DNA"/>
</dbReference>
<dbReference type="PANTHER" id="PTHR37171:SF1">
    <property type="entry name" value="SERINE_THREONINE-PROTEIN KINASE YRZF-RELATED"/>
    <property type="match status" value="1"/>
</dbReference>
<reference evidence="3" key="1">
    <citation type="submission" date="2020-05" db="EMBL/GenBank/DDBJ databases">
        <title>Phylogenomic resolution of chytrid fungi.</title>
        <authorList>
            <person name="Stajich J.E."/>
            <person name="Amses K."/>
            <person name="Simmons R."/>
            <person name="Seto K."/>
            <person name="Myers J."/>
            <person name="Bonds A."/>
            <person name="Quandt C.A."/>
            <person name="Barry K."/>
            <person name="Liu P."/>
            <person name="Grigoriev I."/>
            <person name="Longcore J.E."/>
            <person name="James T.Y."/>
        </authorList>
    </citation>
    <scope>NUCLEOTIDE SEQUENCE</scope>
    <source>
        <strain evidence="3">JEL0379</strain>
    </source>
</reference>
<dbReference type="PROSITE" id="PS50011">
    <property type="entry name" value="PROTEIN_KINASE_DOM"/>
    <property type="match status" value="1"/>
</dbReference>
<feature type="domain" description="Protein kinase" evidence="2">
    <location>
        <begin position="272"/>
        <end position="447"/>
    </location>
</feature>
<gene>
    <name evidence="3" type="ORF">HDU87_001138</name>
</gene>
<dbReference type="PANTHER" id="PTHR37171">
    <property type="entry name" value="SERINE/THREONINE-PROTEIN KINASE YRZF-RELATED"/>
    <property type="match status" value="1"/>
</dbReference>
<dbReference type="InterPro" id="IPR008271">
    <property type="entry name" value="Ser/Thr_kinase_AS"/>
</dbReference>
<dbReference type="GO" id="GO:0004672">
    <property type="term" value="F:protein kinase activity"/>
    <property type="evidence" value="ECO:0007669"/>
    <property type="project" value="InterPro"/>
</dbReference>
<feature type="region of interest" description="Disordered" evidence="1">
    <location>
        <begin position="1"/>
        <end position="30"/>
    </location>
</feature>
<proteinExistence type="predicted"/>
<name>A0AAD5TQA2_9FUNG</name>
<dbReference type="SUPFAM" id="SSF56112">
    <property type="entry name" value="Protein kinase-like (PK-like)"/>
    <property type="match status" value="1"/>
</dbReference>
<evidence type="ECO:0000313" key="4">
    <source>
        <dbReference type="Proteomes" id="UP001212152"/>
    </source>
</evidence>
<dbReference type="Proteomes" id="UP001212152">
    <property type="component" value="Unassembled WGS sequence"/>
</dbReference>
<evidence type="ECO:0000259" key="2">
    <source>
        <dbReference type="PROSITE" id="PS50011"/>
    </source>
</evidence>
<dbReference type="InterPro" id="IPR000719">
    <property type="entry name" value="Prot_kinase_dom"/>
</dbReference>
<evidence type="ECO:0000313" key="3">
    <source>
        <dbReference type="EMBL" id="KAJ3181528.1"/>
    </source>
</evidence>
<dbReference type="Gene3D" id="1.10.510.10">
    <property type="entry name" value="Transferase(Phosphotransferase) domain 1"/>
    <property type="match status" value="1"/>
</dbReference>
<dbReference type="GO" id="GO:0005524">
    <property type="term" value="F:ATP binding"/>
    <property type="evidence" value="ECO:0007669"/>
    <property type="project" value="InterPro"/>
</dbReference>
<organism evidence="3 4">
    <name type="scientific">Geranomyces variabilis</name>
    <dbReference type="NCBI Taxonomy" id="109894"/>
    <lineage>
        <taxon>Eukaryota</taxon>
        <taxon>Fungi</taxon>
        <taxon>Fungi incertae sedis</taxon>
        <taxon>Chytridiomycota</taxon>
        <taxon>Chytridiomycota incertae sedis</taxon>
        <taxon>Chytridiomycetes</taxon>
        <taxon>Spizellomycetales</taxon>
        <taxon>Powellomycetaceae</taxon>
        <taxon>Geranomyces</taxon>
    </lineage>
</organism>
<sequence length="447" mass="49290">MQTVADLIAGGPPLPPQQRKKFLTSTSTTTPRYPRTDLDTLARWDIATDIAGIADSFRQPLPGVVSLGPYDLDAVNDEESVRANVKASVLKSVLKCLKPFDLESDFSSTGGNEHVVGAPDFVYHSGGSKRPKIAIEAKTDWAFPQSGSILADWPPGQNYPRTKLVRVIQQLYGYMTFNYLRFGILTNYTTTWFLRRVHSRTGGRLEISDAFPITQTPKLIQAYVTVAILAEDEWFYASPTTSPAPQRRVTATTRPTPVSDPYVLQSVDIAGIHFSKGVDRSRVGVVVRGTYLGASVIMKVVDASKQQWAVDELDAEVAAYCDLDPLANTYLPRVLAYVEVWEMLRILILEDCGENLATYEKRGGNLDSVVKAMCNRCLAAVNALGYVHNDVKRQNFVIDPTGVIRLIDLGQARKGSEFTVRAFENGFANDPKLFLSPGTATEVIDFA</sequence>
<evidence type="ECO:0000256" key="1">
    <source>
        <dbReference type="SAM" id="MobiDB-lite"/>
    </source>
</evidence>
<keyword evidence="4" id="KW-1185">Reference proteome</keyword>
<dbReference type="PROSITE" id="PS00108">
    <property type="entry name" value="PROTEIN_KINASE_ST"/>
    <property type="match status" value="1"/>
</dbReference>
<accession>A0AAD5TQA2</accession>
<dbReference type="AlphaFoldDB" id="A0AAD5TQA2"/>